<gene>
    <name evidence="2" type="ORF">PNAL_LOCUS2016</name>
</gene>
<evidence type="ECO:0000313" key="3">
    <source>
        <dbReference type="Proteomes" id="UP001153461"/>
    </source>
</evidence>
<organism evidence="2 3">
    <name type="scientific">Penicillium nalgiovense</name>
    <dbReference type="NCBI Taxonomy" id="60175"/>
    <lineage>
        <taxon>Eukaryota</taxon>
        <taxon>Fungi</taxon>
        <taxon>Dikarya</taxon>
        <taxon>Ascomycota</taxon>
        <taxon>Pezizomycotina</taxon>
        <taxon>Eurotiomycetes</taxon>
        <taxon>Eurotiomycetidae</taxon>
        <taxon>Eurotiales</taxon>
        <taxon>Aspergillaceae</taxon>
        <taxon>Penicillium</taxon>
    </lineage>
</organism>
<dbReference type="InterPro" id="IPR005135">
    <property type="entry name" value="Endo/exonuclease/phosphatase"/>
</dbReference>
<sequence>MWGGNHIPPRFIEDASDLITFFQTYNLSSCLPRGTATYWALNNPGQNSTIDQTVTDNPGLLVKCHLYHENYGSDHRATYSEWSLQPQSKPSTKARKAYERADWARIGEEVVRQMNPWKQIKTRPTLDRVVETLTAATAQAVDRFTPDTRPTPYSKRWFTPDLNIQQVEVNQLRRRWQANCAELGREHANTTAAFEAMQQKRRAWTRTIEKANSGRPRHT</sequence>
<dbReference type="EMBL" id="CAJVNV010000058">
    <property type="protein sequence ID" value="CAG8005643.1"/>
    <property type="molecule type" value="Genomic_DNA"/>
</dbReference>
<proteinExistence type="predicted"/>
<dbReference type="InterPro" id="IPR036691">
    <property type="entry name" value="Endo/exonu/phosph_ase_sf"/>
</dbReference>
<accession>A0A9W4HGN3</accession>
<dbReference type="Pfam" id="PF14529">
    <property type="entry name" value="Exo_endo_phos_2"/>
    <property type="match status" value="1"/>
</dbReference>
<feature type="domain" description="Endonuclease/exonuclease/phosphatase" evidence="1">
    <location>
        <begin position="1"/>
        <end position="78"/>
    </location>
</feature>
<evidence type="ECO:0000313" key="2">
    <source>
        <dbReference type="EMBL" id="CAG8005643.1"/>
    </source>
</evidence>
<reference evidence="2" key="1">
    <citation type="submission" date="2021-07" db="EMBL/GenBank/DDBJ databases">
        <authorList>
            <person name="Branca A.L. A."/>
        </authorList>
    </citation>
    <scope>NUCLEOTIDE SEQUENCE</scope>
</reference>
<dbReference type="SUPFAM" id="SSF56219">
    <property type="entry name" value="DNase I-like"/>
    <property type="match status" value="1"/>
</dbReference>
<dbReference type="GO" id="GO:0003824">
    <property type="term" value="F:catalytic activity"/>
    <property type="evidence" value="ECO:0007669"/>
    <property type="project" value="InterPro"/>
</dbReference>
<comment type="caution">
    <text evidence="2">The sequence shown here is derived from an EMBL/GenBank/DDBJ whole genome shotgun (WGS) entry which is preliminary data.</text>
</comment>
<name>A0A9W4HGN3_PENNA</name>
<dbReference type="Proteomes" id="UP001153461">
    <property type="component" value="Unassembled WGS sequence"/>
</dbReference>
<dbReference type="OrthoDB" id="413077at2759"/>
<evidence type="ECO:0000259" key="1">
    <source>
        <dbReference type="Pfam" id="PF14529"/>
    </source>
</evidence>
<dbReference type="Gene3D" id="3.60.10.10">
    <property type="entry name" value="Endonuclease/exonuclease/phosphatase"/>
    <property type="match status" value="1"/>
</dbReference>
<protein>
    <recommendedName>
        <fullName evidence="1">Endonuclease/exonuclease/phosphatase domain-containing protein</fullName>
    </recommendedName>
</protein>
<dbReference type="AlphaFoldDB" id="A0A9W4HGN3"/>